<feature type="domain" description="GST C-terminal" evidence="2">
    <location>
        <begin position="87"/>
        <end position="204"/>
    </location>
</feature>
<accession>A0A1H3YBL2</accession>
<dbReference type="Gene3D" id="3.40.30.10">
    <property type="entry name" value="Glutaredoxin"/>
    <property type="match status" value="1"/>
</dbReference>
<dbReference type="AlphaFoldDB" id="A0A1H3YBL2"/>
<sequence length="204" mass="23251">MKLYYTPGSSALFPHIILCETRAHFTLERVDLHTKMTEQGRDYLHIAPKGLVPALELDDGSVLTEAVAIGLYLADKAPQYNLIAPPNTIHHYHAIEWLNYIAMEVHKAVSPLFHSGTPESYKDLMRSYLKQRFNYLNLVLSEHDYLIGNRFGVADAYLFTIARWTHKLKFDLSTFPALNNYIERVGSRPSVEKAMTAEGLELIT</sequence>
<dbReference type="PROSITE" id="PS50405">
    <property type="entry name" value="GST_CTER"/>
    <property type="match status" value="1"/>
</dbReference>
<evidence type="ECO:0000313" key="3">
    <source>
        <dbReference type="EMBL" id="SEA09035.1"/>
    </source>
</evidence>
<evidence type="ECO:0000259" key="2">
    <source>
        <dbReference type="PROSITE" id="PS50405"/>
    </source>
</evidence>
<dbReference type="InterPro" id="IPR036249">
    <property type="entry name" value="Thioredoxin-like_sf"/>
</dbReference>
<dbReference type="SFLD" id="SFLDS00019">
    <property type="entry name" value="Glutathione_Transferase_(cytos"/>
    <property type="match status" value="1"/>
</dbReference>
<dbReference type="PROSITE" id="PS50404">
    <property type="entry name" value="GST_NTER"/>
    <property type="match status" value="1"/>
</dbReference>
<dbReference type="GO" id="GO:0016740">
    <property type="term" value="F:transferase activity"/>
    <property type="evidence" value="ECO:0007669"/>
    <property type="project" value="UniProtKB-KW"/>
</dbReference>
<dbReference type="InterPro" id="IPR010987">
    <property type="entry name" value="Glutathione-S-Trfase_C-like"/>
</dbReference>
<dbReference type="SUPFAM" id="SSF47616">
    <property type="entry name" value="GST C-terminal domain-like"/>
    <property type="match status" value="1"/>
</dbReference>
<dbReference type="PANTHER" id="PTHR44051">
    <property type="entry name" value="GLUTATHIONE S-TRANSFERASE-RELATED"/>
    <property type="match status" value="1"/>
</dbReference>
<gene>
    <name evidence="3" type="ORF">SAMN02982996_00942</name>
</gene>
<dbReference type="eggNOG" id="COG0625">
    <property type="taxonomic scope" value="Bacteria"/>
</dbReference>
<dbReference type="InterPro" id="IPR040079">
    <property type="entry name" value="Glutathione_S-Trfase"/>
</dbReference>
<proteinExistence type="predicted"/>
<protein>
    <submittedName>
        <fullName evidence="3">Glutathione S-transferase</fullName>
    </submittedName>
</protein>
<dbReference type="STRING" id="71657.SAMN02982996_00942"/>
<dbReference type="SFLD" id="SFLDG00358">
    <property type="entry name" value="Main_(cytGST)"/>
    <property type="match status" value="1"/>
</dbReference>
<dbReference type="EMBL" id="FNQS01000002">
    <property type="protein sequence ID" value="SEA09035.1"/>
    <property type="molecule type" value="Genomic_DNA"/>
</dbReference>
<dbReference type="Gene3D" id="1.20.1050.10">
    <property type="match status" value="1"/>
</dbReference>
<dbReference type="PANTHER" id="PTHR44051:SF8">
    <property type="entry name" value="GLUTATHIONE S-TRANSFERASE GSTA"/>
    <property type="match status" value="1"/>
</dbReference>
<dbReference type="NCBIfam" id="NF007831">
    <property type="entry name" value="PRK10542.1"/>
    <property type="match status" value="1"/>
</dbReference>
<reference evidence="3 4" key="1">
    <citation type="submission" date="2016-10" db="EMBL/GenBank/DDBJ databases">
        <authorList>
            <person name="de Groot N.N."/>
        </authorList>
    </citation>
    <scope>NUCLEOTIDE SEQUENCE [LARGE SCALE GENOMIC DNA]</scope>
    <source>
        <strain evidence="3 4">ATCC 29281</strain>
    </source>
</reference>
<evidence type="ECO:0000313" key="4">
    <source>
        <dbReference type="Proteomes" id="UP000187280"/>
    </source>
</evidence>
<dbReference type="SFLD" id="SFLDG01150">
    <property type="entry name" value="Main.1:_Beta-like"/>
    <property type="match status" value="1"/>
</dbReference>
<keyword evidence="4" id="KW-1185">Reference proteome</keyword>
<organism evidence="3 4">
    <name type="scientific">Lonsdalea quercina</name>
    <dbReference type="NCBI Taxonomy" id="71657"/>
    <lineage>
        <taxon>Bacteria</taxon>
        <taxon>Pseudomonadati</taxon>
        <taxon>Pseudomonadota</taxon>
        <taxon>Gammaproteobacteria</taxon>
        <taxon>Enterobacterales</taxon>
        <taxon>Pectobacteriaceae</taxon>
        <taxon>Lonsdalea</taxon>
    </lineage>
</organism>
<dbReference type="CDD" id="cd03057">
    <property type="entry name" value="GST_N_Beta"/>
    <property type="match status" value="1"/>
</dbReference>
<name>A0A1H3YBL2_9GAMM</name>
<dbReference type="RefSeq" id="WP_026742635.1">
    <property type="nucleotide sequence ID" value="NZ_FNQS01000002.1"/>
</dbReference>
<dbReference type="CDD" id="cd03188">
    <property type="entry name" value="GST_C_Beta"/>
    <property type="match status" value="1"/>
</dbReference>
<dbReference type="Proteomes" id="UP000187280">
    <property type="component" value="Unassembled WGS sequence"/>
</dbReference>
<dbReference type="GeneID" id="97763856"/>
<keyword evidence="3" id="KW-0808">Transferase</keyword>
<dbReference type="Pfam" id="PF00043">
    <property type="entry name" value="GST_C"/>
    <property type="match status" value="1"/>
</dbReference>
<dbReference type="InterPro" id="IPR004045">
    <property type="entry name" value="Glutathione_S-Trfase_N"/>
</dbReference>
<dbReference type="SUPFAM" id="SSF52833">
    <property type="entry name" value="Thioredoxin-like"/>
    <property type="match status" value="1"/>
</dbReference>
<feature type="domain" description="GST N-terminal" evidence="1">
    <location>
        <begin position="1"/>
        <end position="81"/>
    </location>
</feature>
<dbReference type="InterPro" id="IPR004046">
    <property type="entry name" value="GST_C"/>
</dbReference>
<evidence type="ECO:0000259" key="1">
    <source>
        <dbReference type="PROSITE" id="PS50404"/>
    </source>
</evidence>
<dbReference type="Pfam" id="PF13409">
    <property type="entry name" value="GST_N_2"/>
    <property type="match status" value="1"/>
</dbReference>
<dbReference type="InterPro" id="IPR036282">
    <property type="entry name" value="Glutathione-S-Trfase_C_sf"/>
</dbReference>